<dbReference type="NCBIfam" id="NF047864">
    <property type="entry name" value="CBU_0592_membra"/>
    <property type="match status" value="1"/>
</dbReference>
<evidence type="ECO:0000313" key="4">
    <source>
        <dbReference type="Proteomes" id="UP001165060"/>
    </source>
</evidence>
<evidence type="ECO:0000259" key="2">
    <source>
        <dbReference type="Pfam" id="PF26604"/>
    </source>
</evidence>
<protein>
    <recommendedName>
        <fullName evidence="2">CBU-0592-like domain-containing protein</fullName>
    </recommendedName>
</protein>
<evidence type="ECO:0000313" key="3">
    <source>
        <dbReference type="EMBL" id="GMI37019.1"/>
    </source>
</evidence>
<dbReference type="Pfam" id="PF26604">
    <property type="entry name" value="CBU_0592"/>
    <property type="match status" value="1"/>
</dbReference>
<evidence type="ECO:0000256" key="1">
    <source>
        <dbReference type="SAM" id="Phobius"/>
    </source>
</evidence>
<keyword evidence="1" id="KW-0472">Membrane</keyword>
<keyword evidence="4" id="KW-1185">Reference proteome</keyword>
<feature type="transmembrane region" description="Helical" evidence="1">
    <location>
        <begin position="20"/>
        <end position="38"/>
    </location>
</feature>
<dbReference type="EMBL" id="BRYB01004796">
    <property type="protein sequence ID" value="GMI37019.1"/>
    <property type="molecule type" value="Genomic_DNA"/>
</dbReference>
<dbReference type="Proteomes" id="UP001165060">
    <property type="component" value="Unassembled WGS sequence"/>
</dbReference>
<keyword evidence="1" id="KW-1133">Transmembrane helix</keyword>
<sequence length="126" mass="13449">MGLILPAAIPNTLSLEIPSVVLSTVGVLLIFSGFMGLMKKRFHPKSELYLALNAVGSVFLFSSLLIASLTGSLGAIPICLLQLPWGGTAAHKWWKVRRGVARKGGERSKLERLSLPDPNAAANVDV</sequence>
<feature type="transmembrane region" description="Helical" evidence="1">
    <location>
        <begin position="50"/>
        <end position="69"/>
    </location>
</feature>
<name>A0ABQ6N1A6_9STRA</name>
<gene>
    <name evidence="3" type="ORF">TeGR_g3916</name>
</gene>
<reference evidence="3 4" key="1">
    <citation type="journal article" date="2023" name="Commun. Biol.">
        <title>Genome analysis of Parmales, the sister group of diatoms, reveals the evolutionary specialization of diatoms from phago-mixotrophs to photoautotrophs.</title>
        <authorList>
            <person name="Ban H."/>
            <person name="Sato S."/>
            <person name="Yoshikawa S."/>
            <person name="Yamada K."/>
            <person name="Nakamura Y."/>
            <person name="Ichinomiya M."/>
            <person name="Sato N."/>
            <person name="Blanc-Mathieu R."/>
            <person name="Endo H."/>
            <person name="Kuwata A."/>
            <person name="Ogata H."/>
        </authorList>
    </citation>
    <scope>NUCLEOTIDE SEQUENCE [LARGE SCALE GENOMIC DNA]</scope>
</reference>
<dbReference type="InterPro" id="IPR058058">
    <property type="entry name" value="CBU_0592-like"/>
</dbReference>
<feature type="domain" description="CBU-0592-like" evidence="2">
    <location>
        <begin position="21"/>
        <end position="95"/>
    </location>
</feature>
<accession>A0ABQ6N1A6</accession>
<comment type="caution">
    <text evidence="3">The sequence shown here is derived from an EMBL/GenBank/DDBJ whole genome shotgun (WGS) entry which is preliminary data.</text>
</comment>
<proteinExistence type="predicted"/>
<keyword evidence="1" id="KW-0812">Transmembrane</keyword>
<organism evidence="3 4">
    <name type="scientific">Tetraparma gracilis</name>
    <dbReference type="NCBI Taxonomy" id="2962635"/>
    <lineage>
        <taxon>Eukaryota</taxon>
        <taxon>Sar</taxon>
        <taxon>Stramenopiles</taxon>
        <taxon>Ochrophyta</taxon>
        <taxon>Bolidophyceae</taxon>
        <taxon>Parmales</taxon>
        <taxon>Triparmaceae</taxon>
        <taxon>Tetraparma</taxon>
    </lineage>
</organism>